<proteinExistence type="predicted"/>
<protein>
    <recommendedName>
        <fullName evidence="4">VWA domain-containing protein</fullName>
    </recommendedName>
</protein>
<feature type="transmembrane region" description="Helical" evidence="1">
    <location>
        <begin position="6"/>
        <end position="24"/>
    </location>
</feature>
<keyword evidence="1" id="KW-0812">Transmembrane</keyword>
<dbReference type="OrthoDB" id="9763076at2"/>
<evidence type="ECO:0000313" key="2">
    <source>
        <dbReference type="EMBL" id="SMC73997.1"/>
    </source>
</evidence>
<dbReference type="AlphaFoldDB" id="A0A1W2BM27"/>
<sequence length="670" mass="75674">MQIQTILLIILAAFVALGIVFFQYYYKSKKRGKLSVLLSFLRFIALFLLFLLLINPQLVKKDYEIEKTNLIVLVDNSSSMASSKAIVSNTIEQLKNYKAITDRFNINYYKFGKGLERLDSLDYLDSSTDITQAFNDISNIYARTNTVGLLVSDGNQTVGQDYEFYADKLKFPVYTIAVGDTTSYEDVRIAQVNTNKYAFLKNKFPIEIYMNYEGGNTITTPLVLSINGKKVYQEQVNFSSTEKVKRVSTFLDATTVGLKNIVVNVGALKNEKNTKNNSKTIAVEVIDEKTNVAIVSSILHPDIGALKKAIETNEQRSVTILKPNTDAANLEEIDLFICYQPDRSFDKVFNYILNKKASSLIVAGLQTDLNFLNSAQSQFKIETGFPEQEVFGTLNTSFSKFDVSEFDIEEFPPLSSNSGSISFSGSHEALLNMAIRGVQLENPLLSVTEMNNSKTAVLLGENIWKWRVSTFKSRQNFQSFDDFIGKLIFYLADKEKKSRLNVAYQSVYENLGVAKVTATYFNEGFVFDSKAQLLLDLNGEKKIPMLLKGNYYEADLSALKAGDYNFVVSTANSKLTKSGKFTILDFDVEQQFLATNAEKLARLASITEGEFYYPDQTKELITKLMEDKRFLPTQRSTENVVSLIDYKILLAFIIMALAIEWFVRKYNGLI</sequence>
<feature type="transmembrane region" description="Helical" evidence="1">
    <location>
        <begin position="36"/>
        <end position="54"/>
    </location>
</feature>
<dbReference type="PANTHER" id="PTHR37947:SF1">
    <property type="entry name" value="BLL2462 PROTEIN"/>
    <property type="match status" value="1"/>
</dbReference>
<dbReference type="RefSeq" id="WP_084061852.1">
    <property type="nucleotide sequence ID" value="NZ_FWXO01000004.1"/>
</dbReference>
<evidence type="ECO:0000256" key="1">
    <source>
        <dbReference type="SAM" id="Phobius"/>
    </source>
</evidence>
<keyword evidence="1" id="KW-1133">Transmembrane helix</keyword>
<evidence type="ECO:0008006" key="4">
    <source>
        <dbReference type="Google" id="ProtNLM"/>
    </source>
</evidence>
<dbReference type="EMBL" id="FWXO01000004">
    <property type="protein sequence ID" value="SMC73997.1"/>
    <property type="molecule type" value="Genomic_DNA"/>
</dbReference>
<keyword evidence="1" id="KW-0472">Membrane</keyword>
<dbReference type="SUPFAM" id="SSF53300">
    <property type="entry name" value="vWA-like"/>
    <property type="match status" value="1"/>
</dbReference>
<dbReference type="InterPro" id="IPR036465">
    <property type="entry name" value="vWFA_dom_sf"/>
</dbReference>
<accession>A0A1W2BM27</accession>
<reference evidence="2 3" key="1">
    <citation type="submission" date="2017-04" db="EMBL/GenBank/DDBJ databases">
        <authorList>
            <person name="Afonso C.L."/>
            <person name="Miller P.J."/>
            <person name="Scott M.A."/>
            <person name="Spackman E."/>
            <person name="Goraichik I."/>
            <person name="Dimitrov K.M."/>
            <person name="Suarez D.L."/>
            <person name="Swayne D.E."/>
        </authorList>
    </citation>
    <scope>NUCLEOTIDE SEQUENCE [LARGE SCALE GENOMIC DNA]</scope>
    <source>
        <strain evidence="2 3">DSM 21164</strain>
    </source>
</reference>
<dbReference type="Proteomes" id="UP000192360">
    <property type="component" value="Unassembled WGS sequence"/>
</dbReference>
<dbReference type="Gene3D" id="3.40.50.410">
    <property type="entry name" value="von Willebrand factor, type A domain"/>
    <property type="match status" value="1"/>
</dbReference>
<dbReference type="STRING" id="504486.SAMN05660703_2530"/>
<keyword evidence="3" id="KW-1185">Reference proteome</keyword>
<feature type="transmembrane region" description="Helical" evidence="1">
    <location>
        <begin position="643"/>
        <end position="663"/>
    </location>
</feature>
<name>A0A1W2BM27_9FLAO</name>
<gene>
    <name evidence="2" type="ORF">SAMN05660703_2530</name>
</gene>
<evidence type="ECO:0000313" key="3">
    <source>
        <dbReference type="Proteomes" id="UP000192360"/>
    </source>
</evidence>
<dbReference type="PANTHER" id="PTHR37947">
    <property type="entry name" value="BLL2462 PROTEIN"/>
    <property type="match status" value="1"/>
</dbReference>
<organism evidence="2 3">
    <name type="scientific">Cellulophaga tyrosinoxydans</name>
    <dbReference type="NCBI Taxonomy" id="504486"/>
    <lineage>
        <taxon>Bacteria</taxon>
        <taxon>Pseudomonadati</taxon>
        <taxon>Bacteroidota</taxon>
        <taxon>Flavobacteriia</taxon>
        <taxon>Flavobacteriales</taxon>
        <taxon>Flavobacteriaceae</taxon>
        <taxon>Cellulophaga</taxon>
    </lineage>
</organism>